<comment type="cofactor">
    <cofactor evidence="5">
        <name>Mg(2+)</name>
        <dbReference type="ChEBI" id="CHEBI:18420"/>
    </cofactor>
</comment>
<accession>A0A917Q5M1</accession>
<evidence type="ECO:0000256" key="5">
    <source>
        <dbReference type="PIRSR" id="PIRSR605493-1"/>
    </source>
</evidence>
<dbReference type="Pfam" id="PF03737">
    <property type="entry name" value="RraA-like"/>
    <property type="match status" value="1"/>
</dbReference>
<keyword evidence="7" id="KW-1185">Reference proteome</keyword>
<reference evidence="6 7" key="1">
    <citation type="journal article" date="2014" name="Int. J. Syst. Evol. Microbiol.">
        <title>Complete genome sequence of Corynebacterium casei LMG S-19264T (=DSM 44701T), isolated from a smear-ripened cheese.</title>
        <authorList>
            <consortium name="US DOE Joint Genome Institute (JGI-PGF)"/>
            <person name="Walter F."/>
            <person name="Albersmeier A."/>
            <person name="Kalinowski J."/>
            <person name="Ruckert C."/>
        </authorList>
    </citation>
    <scope>NUCLEOTIDE SEQUENCE [LARGE SCALE GENOMIC DNA]</scope>
    <source>
        <strain evidence="6 7">CGMCC 1.9161</strain>
    </source>
</reference>
<feature type="binding site" evidence="5">
    <location>
        <position position="120"/>
    </location>
    <ligand>
        <name>Mg(2+)</name>
        <dbReference type="ChEBI" id="CHEBI:18420"/>
    </ligand>
</feature>
<dbReference type="NCBIfam" id="NF004850">
    <property type="entry name" value="PRK06201.1"/>
    <property type="match status" value="1"/>
</dbReference>
<comment type="cofactor">
    <cofactor evidence="1">
        <name>a divalent metal cation</name>
        <dbReference type="ChEBI" id="CHEBI:60240"/>
    </cofactor>
</comment>
<protein>
    <recommendedName>
        <fullName evidence="2">Putative 4-hydroxy-4-methyl-2-oxoglutarate aldolase</fullName>
    </recommendedName>
    <alternativeName>
        <fullName evidence="3">Regulator of ribonuclease activity homolog</fullName>
    </alternativeName>
    <alternativeName>
        <fullName evidence="4">RraA-like protein</fullName>
    </alternativeName>
</protein>
<evidence type="ECO:0000313" key="7">
    <source>
        <dbReference type="Proteomes" id="UP000600449"/>
    </source>
</evidence>
<dbReference type="GO" id="GO:0032259">
    <property type="term" value="P:methylation"/>
    <property type="evidence" value="ECO:0007669"/>
    <property type="project" value="UniProtKB-KW"/>
</dbReference>
<dbReference type="Proteomes" id="UP000600449">
    <property type="component" value="Unassembled WGS sequence"/>
</dbReference>
<dbReference type="InterPro" id="IPR005493">
    <property type="entry name" value="RraA/RraA-like"/>
</dbReference>
<evidence type="ECO:0000256" key="4">
    <source>
        <dbReference type="ARBA" id="ARBA00030169"/>
    </source>
</evidence>
<dbReference type="CDD" id="cd16841">
    <property type="entry name" value="RraA_family"/>
    <property type="match status" value="1"/>
</dbReference>
<evidence type="ECO:0000256" key="2">
    <source>
        <dbReference type="ARBA" id="ARBA00016549"/>
    </source>
</evidence>
<dbReference type="EMBL" id="BMMF01000003">
    <property type="protein sequence ID" value="GGK26612.1"/>
    <property type="molecule type" value="Genomic_DNA"/>
</dbReference>
<organism evidence="6 7">
    <name type="scientific">Salinarimonas ramus</name>
    <dbReference type="NCBI Taxonomy" id="690164"/>
    <lineage>
        <taxon>Bacteria</taxon>
        <taxon>Pseudomonadati</taxon>
        <taxon>Pseudomonadota</taxon>
        <taxon>Alphaproteobacteria</taxon>
        <taxon>Hyphomicrobiales</taxon>
        <taxon>Salinarimonadaceae</taxon>
        <taxon>Salinarimonas</taxon>
    </lineage>
</organism>
<dbReference type="InterPro" id="IPR036704">
    <property type="entry name" value="RraA/RraA-like_sf"/>
</dbReference>
<comment type="caution">
    <text evidence="6">The sequence shown here is derived from an EMBL/GenBank/DDBJ whole genome shotgun (WGS) entry which is preliminary data.</text>
</comment>
<dbReference type="PANTHER" id="PTHR33254:SF4">
    <property type="entry name" value="4-HYDROXY-4-METHYL-2-OXOGLUTARATE ALDOLASE 3-RELATED"/>
    <property type="match status" value="1"/>
</dbReference>
<sequence length="224" mass="23244">MSLGFRVVTGHVRTDAALVRALGEIPCAVLSDNLGRMVAGGARLRPMHRGGRLAGTALTVKTRPGDNLMIHKAADMAEPGDVIVVDAGGDLTNALIGELIIAHARSRGVVGFVVDGAVRDMDAIGQDDFPVYAAGVSHRGPYKDGPGEVNVPIALDGMVIEPGDVIVGDLDGVLCVPRAQAAELVEAGRAQMEREAKTLAAIAGAGWDRAWVDQILREKGCAGV</sequence>
<keyword evidence="6" id="KW-0489">Methyltransferase</keyword>
<gene>
    <name evidence="6" type="primary">menG</name>
    <name evidence="6" type="ORF">GCM10011322_11320</name>
</gene>
<evidence type="ECO:0000256" key="1">
    <source>
        <dbReference type="ARBA" id="ARBA00001968"/>
    </source>
</evidence>
<dbReference type="GO" id="GO:0008168">
    <property type="term" value="F:methyltransferase activity"/>
    <property type="evidence" value="ECO:0007669"/>
    <property type="project" value="UniProtKB-KW"/>
</dbReference>
<dbReference type="PANTHER" id="PTHR33254">
    <property type="entry name" value="4-HYDROXY-4-METHYL-2-OXOGLUTARATE ALDOLASE 3-RELATED"/>
    <property type="match status" value="1"/>
</dbReference>
<dbReference type="RefSeq" id="WP_244645109.1">
    <property type="nucleotide sequence ID" value="NZ_BMMF01000003.1"/>
</dbReference>
<keyword evidence="5" id="KW-0460">Magnesium</keyword>
<evidence type="ECO:0000256" key="3">
    <source>
        <dbReference type="ARBA" id="ARBA00029596"/>
    </source>
</evidence>
<dbReference type="AlphaFoldDB" id="A0A917Q5M1"/>
<dbReference type="GO" id="GO:0046872">
    <property type="term" value="F:metal ion binding"/>
    <property type="evidence" value="ECO:0007669"/>
    <property type="project" value="UniProtKB-KW"/>
</dbReference>
<evidence type="ECO:0000313" key="6">
    <source>
        <dbReference type="EMBL" id="GGK26612.1"/>
    </source>
</evidence>
<feature type="binding site" evidence="5">
    <location>
        <begin position="97"/>
        <end position="100"/>
    </location>
    <ligand>
        <name>substrate</name>
    </ligand>
</feature>
<keyword evidence="5" id="KW-0479">Metal-binding</keyword>
<name>A0A917Q5M1_9HYPH</name>
<feature type="binding site" evidence="5">
    <location>
        <position position="119"/>
    </location>
    <ligand>
        <name>substrate</name>
    </ligand>
</feature>
<proteinExistence type="predicted"/>
<dbReference type="SUPFAM" id="SSF89562">
    <property type="entry name" value="RraA-like"/>
    <property type="match status" value="1"/>
</dbReference>
<dbReference type="Gene3D" id="3.50.30.40">
    <property type="entry name" value="Ribonuclease E inhibitor RraA/RraA-like"/>
    <property type="match status" value="1"/>
</dbReference>
<keyword evidence="6" id="KW-0808">Transferase</keyword>